<feature type="transmembrane region" description="Helical" evidence="4">
    <location>
        <begin position="295"/>
        <end position="316"/>
    </location>
</feature>
<dbReference type="CDD" id="cd16917">
    <property type="entry name" value="HATPase_UhpB-NarQ-NarX-like"/>
    <property type="match status" value="1"/>
</dbReference>
<dbReference type="SUPFAM" id="SSF55874">
    <property type="entry name" value="ATPase domain of HSP90 chaperone/DNA topoisomerase II/histidine kinase"/>
    <property type="match status" value="1"/>
</dbReference>
<evidence type="ECO:0000256" key="2">
    <source>
        <dbReference type="ARBA" id="ARBA00022777"/>
    </source>
</evidence>
<dbReference type="InterPro" id="IPR011712">
    <property type="entry name" value="Sig_transdc_His_kin_sub3_dim/P"/>
</dbReference>
<accession>A0ABV8LUK5</accession>
<evidence type="ECO:0000313" key="7">
    <source>
        <dbReference type="Proteomes" id="UP001595816"/>
    </source>
</evidence>
<feature type="transmembrane region" description="Helical" evidence="4">
    <location>
        <begin position="209"/>
        <end position="229"/>
    </location>
</feature>
<organism evidence="6 7">
    <name type="scientific">Hamadaea flava</name>
    <dbReference type="NCBI Taxonomy" id="1742688"/>
    <lineage>
        <taxon>Bacteria</taxon>
        <taxon>Bacillati</taxon>
        <taxon>Actinomycetota</taxon>
        <taxon>Actinomycetes</taxon>
        <taxon>Micromonosporales</taxon>
        <taxon>Micromonosporaceae</taxon>
        <taxon>Hamadaea</taxon>
    </lineage>
</organism>
<keyword evidence="2 6" id="KW-0418">Kinase</keyword>
<dbReference type="PANTHER" id="PTHR24421:SF63">
    <property type="entry name" value="SENSOR HISTIDINE KINASE DESK"/>
    <property type="match status" value="1"/>
</dbReference>
<dbReference type="Pfam" id="PF07730">
    <property type="entry name" value="HisKA_3"/>
    <property type="match status" value="1"/>
</dbReference>
<feature type="transmembrane region" description="Helical" evidence="4">
    <location>
        <begin position="322"/>
        <end position="346"/>
    </location>
</feature>
<dbReference type="Gene3D" id="3.30.565.10">
    <property type="entry name" value="Histidine kinase-like ATPase, C-terminal domain"/>
    <property type="match status" value="1"/>
</dbReference>
<name>A0ABV8LUK5_9ACTN</name>
<dbReference type="InterPro" id="IPR050482">
    <property type="entry name" value="Sensor_HK_TwoCompSys"/>
</dbReference>
<evidence type="ECO:0000313" key="6">
    <source>
        <dbReference type="EMBL" id="MFC4133910.1"/>
    </source>
</evidence>
<dbReference type="EMBL" id="JBHSAY010000015">
    <property type="protein sequence ID" value="MFC4133910.1"/>
    <property type="molecule type" value="Genomic_DNA"/>
</dbReference>
<proteinExistence type="predicted"/>
<dbReference type="GO" id="GO:0016301">
    <property type="term" value="F:kinase activity"/>
    <property type="evidence" value="ECO:0007669"/>
    <property type="project" value="UniProtKB-KW"/>
</dbReference>
<protein>
    <submittedName>
        <fullName evidence="6">Sensor histidine kinase</fullName>
    </submittedName>
</protein>
<keyword evidence="1" id="KW-0808">Transferase</keyword>
<evidence type="ECO:0000256" key="1">
    <source>
        <dbReference type="ARBA" id="ARBA00022679"/>
    </source>
</evidence>
<keyword evidence="4" id="KW-0812">Transmembrane</keyword>
<sequence length="550" mass="57005">MGQAGRNALIILVVLAGVALDPLRPVPNPAFAAVVVLQLLHCLTPWRSRWTLAAQVVLLPFAGPGAAGMVAASALLVVRGAARWIVYAAAVLLAALLVPAVPFGIALAVLNAGGQGLVLFAVTRLGDTRAAVEATRAELAARTVEAERAQAAQHLESAVGTALSRIIALAAQGDLAGIAEVARSATAQARAVSLTPAQLVPEPDLPPRLALPILLAVHGGYLITGLIYLGGRPLPSVLLAVALGLHLALTIPVPRTIWPLWALGAVAAVGLVYPGRAYPQLAGFAAAGFLAAGRFWWPLAAVSVAGTAAVLAARGYDLPENVYWSFNTVAIGVMFAGLAAQTTLVLQAREARRALSALAAAGERRRISRDVHDLLGSGLSAITLQAELAKHVQSVRTELSTITSVARDSLAALRAIPADPDPRLSLAAELDTARTLLTAAGTHVDVDRTADRDDPLLAVVLREAVTNVLRHSAATRCRIEVTPDGLTIVNDGVSGSVAETGSGTANLTERVTAAGGTFHIEQTGEEYRLTVLYPAVIGRDPDRVEPIART</sequence>
<keyword evidence="4" id="KW-0472">Membrane</keyword>
<keyword evidence="3" id="KW-0902">Two-component regulatory system</keyword>
<feature type="transmembrane region" description="Helical" evidence="4">
    <location>
        <begin position="56"/>
        <end position="78"/>
    </location>
</feature>
<feature type="domain" description="Signal transduction histidine kinase subgroup 3 dimerisation and phosphoacceptor" evidence="5">
    <location>
        <begin position="363"/>
        <end position="416"/>
    </location>
</feature>
<feature type="transmembrane region" description="Helical" evidence="4">
    <location>
        <begin position="234"/>
        <end position="251"/>
    </location>
</feature>
<dbReference type="Gene3D" id="1.20.5.1930">
    <property type="match status" value="1"/>
</dbReference>
<evidence type="ECO:0000256" key="3">
    <source>
        <dbReference type="ARBA" id="ARBA00023012"/>
    </source>
</evidence>
<gene>
    <name evidence="6" type="ORF">ACFOZ4_25125</name>
</gene>
<dbReference type="InterPro" id="IPR036890">
    <property type="entry name" value="HATPase_C_sf"/>
</dbReference>
<evidence type="ECO:0000256" key="4">
    <source>
        <dbReference type="SAM" id="Phobius"/>
    </source>
</evidence>
<dbReference type="Proteomes" id="UP001595816">
    <property type="component" value="Unassembled WGS sequence"/>
</dbReference>
<dbReference type="PANTHER" id="PTHR24421">
    <property type="entry name" value="NITRATE/NITRITE SENSOR PROTEIN NARX-RELATED"/>
    <property type="match status" value="1"/>
</dbReference>
<comment type="caution">
    <text evidence="6">The sequence shown here is derived from an EMBL/GenBank/DDBJ whole genome shotgun (WGS) entry which is preliminary data.</text>
</comment>
<evidence type="ECO:0000259" key="5">
    <source>
        <dbReference type="Pfam" id="PF07730"/>
    </source>
</evidence>
<feature type="transmembrane region" description="Helical" evidence="4">
    <location>
        <begin position="85"/>
        <end position="110"/>
    </location>
</feature>
<keyword evidence="4" id="KW-1133">Transmembrane helix</keyword>
<keyword evidence="7" id="KW-1185">Reference proteome</keyword>
<dbReference type="RefSeq" id="WP_253761890.1">
    <property type="nucleotide sequence ID" value="NZ_JAMZDZ010000001.1"/>
</dbReference>
<reference evidence="7" key="1">
    <citation type="journal article" date="2019" name="Int. J. Syst. Evol. Microbiol.">
        <title>The Global Catalogue of Microorganisms (GCM) 10K type strain sequencing project: providing services to taxonomists for standard genome sequencing and annotation.</title>
        <authorList>
            <consortium name="The Broad Institute Genomics Platform"/>
            <consortium name="The Broad Institute Genome Sequencing Center for Infectious Disease"/>
            <person name="Wu L."/>
            <person name="Ma J."/>
        </authorList>
    </citation>
    <scope>NUCLEOTIDE SEQUENCE [LARGE SCALE GENOMIC DNA]</scope>
    <source>
        <strain evidence="7">CGMCC 4.7289</strain>
    </source>
</reference>